<dbReference type="Gene3D" id="3.40.50.300">
    <property type="entry name" value="P-loop containing nucleotide triphosphate hydrolases"/>
    <property type="match status" value="1"/>
</dbReference>
<dbReference type="NCBIfam" id="NF004018">
    <property type="entry name" value="PRK05480.1"/>
    <property type="match status" value="1"/>
</dbReference>
<evidence type="ECO:0000256" key="2">
    <source>
        <dbReference type="ARBA" id="ARBA00022679"/>
    </source>
</evidence>
<comment type="catalytic activity">
    <reaction evidence="5">
        <text>cytidine + ATP = CMP + ADP + H(+)</text>
        <dbReference type="Rhea" id="RHEA:24674"/>
        <dbReference type="ChEBI" id="CHEBI:15378"/>
        <dbReference type="ChEBI" id="CHEBI:17562"/>
        <dbReference type="ChEBI" id="CHEBI:30616"/>
        <dbReference type="ChEBI" id="CHEBI:60377"/>
        <dbReference type="ChEBI" id="CHEBI:456216"/>
        <dbReference type="EC" id="2.7.1.48"/>
    </reaction>
</comment>
<dbReference type="Proteomes" id="UP001652504">
    <property type="component" value="Unassembled WGS sequence"/>
</dbReference>
<evidence type="ECO:0000259" key="6">
    <source>
        <dbReference type="Pfam" id="PF00485"/>
    </source>
</evidence>
<dbReference type="EC" id="2.7.1.48" evidence="5"/>
<keyword evidence="4 5" id="KW-0418">Kinase</keyword>
<dbReference type="PRINTS" id="PR00988">
    <property type="entry name" value="URIDINKINASE"/>
</dbReference>
<dbReference type="PANTHER" id="PTHR10285">
    <property type="entry name" value="URIDINE KINASE"/>
    <property type="match status" value="1"/>
</dbReference>
<evidence type="ECO:0000256" key="1">
    <source>
        <dbReference type="ARBA" id="ARBA00004690"/>
    </source>
</evidence>
<name>A0ABT3A803_9ALTE</name>
<dbReference type="GO" id="GO:0004849">
    <property type="term" value="F:uridine kinase activity"/>
    <property type="evidence" value="ECO:0007669"/>
    <property type="project" value="UniProtKB-EC"/>
</dbReference>
<comment type="catalytic activity">
    <reaction evidence="5">
        <text>uridine + ATP = UMP + ADP + H(+)</text>
        <dbReference type="Rhea" id="RHEA:16825"/>
        <dbReference type="ChEBI" id="CHEBI:15378"/>
        <dbReference type="ChEBI" id="CHEBI:16704"/>
        <dbReference type="ChEBI" id="CHEBI:30616"/>
        <dbReference type="ChEBI" id="CHEBI:57865"/>
        <dbReference type="ChEBI" id="CHEBI:456216"/>
        <dbReference type="EC" id="2.7.1.48"/>
    </reaction>
</comment>
<dbReference type="RefSeq" id="WP_263712036.1">
    <property type="nucleotide sequence ID" value="NZ_JAOWKX010000004.1"/>
</dbReference>
<reference evidence="7 8" key="1">
    <citation type="submission" date="2022-10" db="EMBL/GenBank/DDBJ databases">
        <title>Aestuariibacter sp. AA17 isolated from Montipora capitata coral fragment.</title>
        <authorList>
            <person name="Emsley S.A."/>
            <person name="Pfannmuller K.M."/>
            <person name="Loughran R.M."/>
            <person name="Shlafstein M."/>
            <person name="Papke E."/>
            <person name="Saw J.H."/>
            <person name="Ushijima B."/>
            <person name="Videau P."/>
        </authorList>
    </citation>
    <scope>NUCLEOTIDE SEQUENCE [LARGE SCALE GENOMIC DNA]</scope>
    <source>
        <strain evidence="7 8">AA17</strain>
    </source>
</reference>
<dbReference type="InterPro" id="IPR027417">
    <property type="entry name" value="P-loop_NTPase"/>
</dbReference>
<proteinExistence type="inferred from homology"/>
<evidence type="ECO:0000256" key="3">
    <source>
        <dbReference type="ARBA" id="ARBA00022741"/>
    </source>
</evidence>
<gene>
    <name evidence="7" type="primary">udk</name>
    <name evidence="7" type="ORF">OE749_08580</name>
</gene>
<accession>A0ABT3A803</accession>
<feature type="domain" description="Phosphoribulokinase/uridine kinase" evidence="6">
    <location>
        <begin position="6"/>
        <end position="193"/>
    </location>
</feature>
<keyword evidence="5" id="KW-0067">ATP-binding</keyword>
<dbReference type="CDD" id="cd02023">
    <property type="entry name" value="UMPK"/>
    <property type="match status" value="1"/>
</dbReference>
<evidence type="ECO:0000313" key="7">
    <source>
        <dbReference type="EMBL" id="MCV2884750.1"/>
    </source>
</evidence>
<organism evidence="7 8">
    <name type="scientific">Fluctibacter corallii</name>
    <dbReference type="NCBI Taxonomy" id="2984329"/>
    <lineage>
        <taxon>Bacteria</taxon>
        <taxon>Pseudomonadati</taxon>
        <taxon>Pseudomonadota</taxon>
        <taxon>Gammaproteobacteria</taxon>
        <taxon>Alteromonadales</taxon>
        <taxon>Alteromonadaceae</taxon>
        <taxon>Fluctibacter</taxon>
    </lineage>
</organism>
<dbReference type="EMBL" id="JAOWKX010000004">
    <property type="protein sequence ID" value="MCV2884750.1"/>
    <property type="molecule type" value="Genomic_DNA"/>
</dbReference>
<evidence type="ECO:0000256" key="4">
    <source>
        <dbReference type="ARBA" id="ARBA00022777"/>
    </source>
</evidence>
<evidence type="ECO:0000313" key="8">
    <source>
        <dbReference type="Proteomes" id="UP001652504"/>
    </source>
</evidence>
<keyword evidence="5" id="KW-0963">Cytoplasm</keyword>
<comment type="pathway">
    <text evidence="1 5">Pyrimidine metabolism; UMP biosynthesis via salvage pathway; UMP from uridine: step 1/1.</text>
</comment>
<sequence>MSSNLVIAIAGASGSGKSLFTENLLKEFAQEGKSVQILREDHYYRAQDHLPMEEREKNNYDHPRAFEHELLVKHLQGLKAGKSIEYPSYCYKTHTRLKETETLMPAPVIIVEGIMLLASPELQPLYDVKIFVDTPLDICLLRRIKRDIAERGRTLDSVAKQYEATVKPMYHQFIAPSRFTADVIITQGGENRIALDVLKSHIQQALL</sequence>
<keyword evidence="2 5" id="KW-0808">Transferase</keyword>
<comment type="subcellular location">
    <subcellularLocation>
        <location evidence="5">Cytoplasm</location>
    </subcellularLocation>
</comment>
<evidence type="ECO:0000256" key="5">
    <source>
        <dbReference type="RuleBase" id="RU003825"/>
    </source>
</evidence>
<keyword evidence="3 5" id="KW-0547">Nucleotide-binding</keyword>
<dbReference type="InterPro" id="IPR006083">
    <property type="entry name" value="PRK/URK"/>
</dbReference>
<comment type="pathway">
    <text evidence="5">Pyrimidine metabolism; CTP biosynthesis via salvage pathway; CTP from cytidine: step 1/3.</text>
</comment>
<dbReference type="Pfam" id="PF00485">
    <property type="entry name" value="PRK"/>
    <property type="match status" value="1"/>
</dbReference>
<keyword evidence="8" id="KW-1185">Reference proteome</keyword>
<dbReference type="InterPro" id="IPR000764">
    <property type="entry name" value="Uridine_kinase-like"/>
</dbReference>
<protein>
    <recommendedName>
        <fullName evidence="5">Uridine kinase</fullName>
        <ecNumber evidence="5">2.7.1.48</ecNumber>
    </recommendedName>
</protein>
<dbReference type="NCBIfam" id="TIGR00235">
    <property type="entry name" value="udk"/>
    <property type="match status" value="1"/>
</dbReference>
<comment type="similarity">
    <text evidence="5">Belongs to the uridine kinase family.</text>
</comment>
<comment type="caution">
    <text evidence="7">The sequence shown here is derived from an EMBL/GenBank/DDBJ whole genome shotgun (WGS) entry which is preliminary data.</text>
</comment>
<dbReference type="SUPFAM" id="SSF52540">
    <property type="entry name" value="P-loop containing nucleoside triphosphate hydrolases"/>
    <property type="match status" value="1"/>
</dbReference>